<dbReference type="InterPro" id="IPR003439">
    <property type="entry name" value="ABC_transporter-like_ATP-bd"/>
</dbReference>
<reference evidence="5" key="1">
    <citation type="submission" date="2021-04" db="EMBL/GenBank/DDBJ databases">
        <title>Genome based classification of Actinospica acidithermotolerans sp. nov., an actinobacterium isolated from an Indonesian hot spring.</title>
        <authorList>
            <person name="Kusuma A.B."/>
            <person name="Putra K.E."/>
            <person name="Nafisah S."/>
            <person name="Loh J."/>
            <person name="Nouioui I."/>
            <person name="Goodfellow M."/>
        </authorList>
    </citation>
    <scope>NUCLEOTIDE SEQUENCE</scope>
    <source>
        <strain evidence="5">CSCA 57</strain>
    </source>
</reference>
<dbReference type="PROSITE" id="PS50893">
    <property type="entry name" value="ABC_TRANSPORTER_2"/>
    <property type="match status" value="1"/>
</dbReference>
<dbReference type="RefSeq" id="WP_212527772.1">
    <property type="nucleotide sequence ID" value="NZ_JAGSOG010000025.1"/>
</dbReference>
<dbReference type="SUPFAM" id="SSF52540">
    <property type="entry name" value="P-loop containing nucleoside triphosphate hydrolases"/>
    <property type="match status" value="1"/>
</dbReference>
<dbReference type="PANTHER" id="PTHR42939">
    <property type="entry name" value="ABC TRANSPORTER ATP-BINDING PROTEIN ALBC-RELATED"/>
    <property type="match status" value="1"/>
</dbReference>
<keyword evidence="1" id="KW-0813">Transport</keyword>
<dbReference type="InterPro" id="IPR051782">
    <property type="entry name" value="ABC_Transporter_VariousFunc"/>
</dbReference>
<keyword evidence="6" id="KW-1185">Reference proteome</keyword>
<dbReference type="InterPro" id="IPR027417">
    <property type="entry name" value="P-loop_NTPase"/>
</dbReference>
<evidence type="ECO:0000256" key="2">
    <source>
        <dbReference type="ARBA" id="ARBA00022741"/>
    </source>
</evidence>
<accession>A0A941IMU5</accession>
<sequence length="314" mass="33036">MTHDDSGIALAAYGLGKRYRRGPAVLSECTFRLPAGRICALVGPNGAGKSTLLALAAGLLAPSEGAIEVFGSAAGDPRTLPSIGLVAQERALYPYLSVEEHLRIGRELNPGWNERAAERLIGGLPRTWPAGTLSPGQRTRLALALALGKRPDLLLLDEPMADLDPLARHEVAGAIMADAAERGTTVVISSHILAELEPLCDHLIMIDGGRLRLAGGTEELIASHDLITSARDEDEAPAVVLEGWSHTVVGARAAGRTVTALIRPGSNLPQDWIASTPTLEDVVLGYMRNPLAPPLLIEAQSDAVADPIRKAAAL</sequence>
<keyword evidence="2" id="KW-0547">Nucleotide-binding</keyword>
<dbReference type="GO" id="GO:0016887">
    <property type="term" value="F:ATP hydrolysis activity"/>
    <property type="evidence" value="ECO:0007669"/>
    <property type="project" value="InterPro"/>
</dbReference>
<organism evidence="5 6">
    <name type="scientific">Actinospica durhamensis</name>
    <dbReference type="NCBI Taxonomy" id="1508375"/>
    <lineage>
        <taxon>Bacteria</taxon>
        <taxon>Bacillati</taxon>
        <taxon>Actinomycetota</taxon>
        <taxon>Actinomycetes</taxon>
        <taxon>Catenulisporales</taxon>
        <taxon>Actinospicaceae</taxon>
        <taxon>Actinospica</taxon>
    </lineage>
</organism>
<evidence type="ECO:0000259" key="4">
    <source>
        <dbReference type="PROSITE" id="PS50893"/>
    </source>
</evidence>
<dbReference type="CDD" id="cd03230">
    <property type="entry name" value="ABC_DR_subfamily_A"/>
    <property type="match status" value="1"/>
</dbReference>
<evidence type="ECO:0000256" key="3">
    <source>
        <dbReference type="ARBA" id="ARBA00022840"/>
    </source>
</evidence>
<dbReference type="PANTHER" id="PTHR42939:SF1">
    <property type="entry name" value="ABC TRANSPORTER ATP-BINDING PROTEIN ALBC-RELATED"/>
    <property type="match status" value="1"/>
</dbReference>
<name>A0A941IMU5_9ACTN</name>
<keyword evidence="3 5" id="KW-0067">ATP-binding</keyword>
<dbReference type="InterPro" id="IPR003593">
    <property type="entry name" value="AAA+_ATPase"/>
</dbReference>
<evidence type="ECO:0000313" key="5">
    <source>
        <dbReference type="EMBL" id="MBR7833249.1"/>
    </source>
</evidence>
<protein>
    <submittedName>
        <fullName evidence="5">ABC transporter ATP-binding protein</fullName>
    </submittedName>
</protein>
<dbReference type="InterPro" id="IPR017871">
    <property type="entry name" value="ABC_transporter-like_CS"/>
</dbReference>
<dbReference type="SMART" id="SM00382">
    <property type="entry name" value="AAA"/>
    <property type="match status" value="1"/>
</dbReference>
<dbReference type="Pfam" id="PF00005">
    <property type="entry name" value="ABC_tran"/>
    <property type="match status" value="1"/>
</dbReference>
<dbReference type="GO" id="GO:0005524">
    <property type="term" value="F:ATP binding"/>
    <property type="evidence" value="ECO:0007669"/>
    <property type="project" value="UniProtKB-KW"/>
</dbReference>
<dbReference type="Gene3D" id="3.40.50.300">
    <property type="entry name" value="P-loop containing nucleotide triphosphate hydrolases"/>
    <property type="match status" value="1"/>
</dbReference>
<evidence type="ECO:0000256" key="1">
    <source>
        <dbReference type="ARBA" id="ARBA00022448"/>
    </source>
</evidence>
<feature type="domain" description="ABC transporter" evidence="4">
    <location>
        <begin position="10"/>
        <end position="233"/>
    </location>
</feature>
<evidence type="ECO:0000313" key="6">
    <source>
        <dbReference type="Proteomes" id="UP000675781"/>
    </source>
</evidence>
<dbReference type="PROSITE" id="PS00211">
    <property type="entry name" value="ABC_TRANSPORTER_1"/>
    <property type="match status" value="1"/>
</dbReference>
<gene>
    <name evidence="5" type="ORF">KDL01_08230</name>
</gene>
<dbReference type="Proteomes" id="UP000675781">
    <property type="component" value="Unassembled WGS sequence"/>
</dbReference>
<dbReference type="AlphaFoldDB" id="A0A941IMU5"/>
<comment type="caution">
    <text evidence="5">The sequence shown here is derived from an EMBL/GenBank/DDBJ whole genome shotgun (WGS) entry which is preliminary data.</text>
</comment>
<proteinExistence type="predicted"/>
<dbReference type="EMBL" id="JAGSOG010000025">
    <property type="protein sequence ID" value="MBR7833249.1"/>
    <property type="molecule type" value="Genomic_DNA"/>
</dbReference>